<feature type="region of interest" description="Disordered" evidence="8">
    <location>
        <begin position="1"/>
        <end position="30"/>
    </location>
</feature>
<name>A0AAV7LWI5_PLEWA</name>
<dbReference type="InterPro" id="IPR019394">
    <property type="entry name" value="TEX28/TMCC"/>
</dbReference>
<evidence type="ECO:0000256" key="6">
    <source>
        <dbReference type="ARBA" id="ARBA00023136"/>
    </source>
</evidence>
<evidence type="ECO:0000256" key="2">
    <source>
        <dbReference type="ARBA" id="ARBA00008108"/>
    </source>
</evidence>
<organism evidence="9 10">
    <name type="scientific">Pleurodeles waltl</name>
    <name type="common">Iberian ribbed newt</name>
    <dbReference type="NCBI Taxonomy" id="8319"/>
    <lineage>
        <taxon>Eukaryota</taxon>
        <taxon>Metazoa</taxon>
        <taxon>Chordata</taxon>
        <taxon>Craniata</taxon>
        <taxon>Vertebrata</taxon>
        <taxon>Euteleostomi</taxon>
        <taxon>Amphibia</taxon>
        <taxon>Batrachia</taxon>
        <taxon>Caudata</taxon>
        <taxon>Salamandroidea</taxon>
        <taxon>Salamandridae</taxon>
        <taxon>Pleurodelinae</taxon>
        <taxon>Pleurodeles</taxon>
    </lineage>
</organism>
<feature type="compositionally biased region" description="Polar residues" evidence="8">
    <location>
        <begin position="153"/>
        <end position="163"/>
    </location>
</feature>
<evidence type="ECO:0000256" key="1">
    <source>
        <dbReference type="ARBA" id="ARBA00004370"/>
    </source>
</evidence>
<feature type="compositionally biased region" description="Low complexity" evidence="8">
    <location>
        <begin position="173"/>
        <end position="190"/>
    </location>
</feature>
<evidence type="ECO:0000313" key="10">
    <source>
        <dbReference type="Proteomes" id="UP001066276"/>
    </source>
</evidence>
<dbReference type="EMBL" id="JANPWB010000014">
    <property type="protein sequence ID" value="KAJ1095348.1"/>
    <property type="molecule type" value="Genomic_DNA"/>
</dbReference>
<sequence length="270" mass="29855">MQADSVKSSSWPRHSHGASSRSSSFTTGSSLPLDTPGLEWATARAVEAQIRQKILQLSEQLRVQQTSREENTMAYLQLAAKAEQHQAAQVRDVFEKRNQKASSTIAQLQRRLQGYQRKLLDLEQNQLGRQLSGLQLNIESRVSSLSDSSLSQTEALSASMQSHPKTHLSASEGALSNGASTSSGSATDSSIRPLDDKESLHRLLTETVSPLETTKSGTKEHTHTAISLTEYLKALKASQATLEAECKILKERYLLDYRLMLESLQSVKYR</sequence>
<feature type="coiled-coil region" evidence="7">
    <location>
        <begin position="91"/>
        <end position="125"/>
    </location>
</feature>
<feature type="compositionally biased region" description="Polar residues" evidence="8">
    <location>
        <begin position="1"/>
        <end position="12"/>
    </location>
</feature>
<dbReference type="Pfam" id="PF10267">
    <property type="entry name" value="Tmemb_cc2"/>
    <property type="match status" value="1"/>
</dbReference>
<feature type="region of interest" description="Disordered" evidence="8">
    <location>
        <begin position="153"/>
        <end position="199"/>
    </location>
</feature>
<keyword evidence="10" id="KW-1185">Reference proteome</keyword>
<dbReference type="AlphaFoldDB" id="A0AAV7LWI5"/>
<dbReference type="PANTHER" id="PTHR17613:SF10">
    <property type="entry name" value="TESTIS-SPECIFIC PROTEIN TEX28"/>
    <property type="match status" value="1"/>
</dbReference>
<dbReference type="GO" id="GO:0012505">
    <property type="term" value="C:endomembrane system"/>
    <property type="evidence" value="ECO:0007669"/>
    <property type="project" value="TreeGrafter"/>
</dbReference>
<protein>
    <submittedName>
        <fullName evidence="9">Uncharacterized protein</fullName>
    </submittedName>
</protein>
<gene>
    <name evidence="9" type="ORF">NDU88_000513</name>
</gene>
<reference evidence="9" key="1">
    <citation type="journal article" date="2022" name="bioRxiv">
        <title>Sequencing and chromosome-scale assembly of the giantPleurodeles waltlgenome.</title>
        <authorList>
            <person name="Brown T."/>
            <person name="Elewa A."/>
            <person name="Iarovenko S."/>
            <person name="Subramanian E."/>
            <person name="Araus A.J."/>
            <person name="Petzold A."/>
            <person name="Susuki M."/>
            <person name="Suzuki K.-i.T."/>
            <person name="Hayashi T."/>
            <person name="Toyoda A."/>
            <person name="Oliveira C."/>
            <person name="Osipova E."/>
            <person name="Leigh N.D."/>
            <person name="Simon A."/>
            <person name="Yun M.H."/>
        </authorList>
    </citation>
    <scope>NUCLEOTIDE SEQUENCE</scope>
    <source>
        <strain evidence="9">20211129_DDA</strain>
        <tissue evidence="9">Liver</tissue>
    </source>
</reference>
<evidence type="ECO:0000256" key="8">
    <source>
        <dbReference type="SAM" id="MobiDB-lite"/>
    </source>
</evidence>
<comment type="caution">
    <text evidence="9">The sequence shown here is derived from an EMBL/GenBank/DDBJ whole genome shotgun (WGS) entry which is preliminary data.</text>
</comment>
<evidence type="ECO:0000256" key="3">
    <source>
        <dbReference type="ARBA" id="ARBA00022692"/>
    </source>
</evidence>
<comment type="similarity">
    <text evidence="2">Belongs to the TEX28 family.</text>
</comment>
<dbReference type="Proteomes" id="UP001066276">
    <property type="component" value="Chromosome 10"/>
</dbReference>
<keyword evidence="3" id="KW-0812">Transmembrane</keyword>
<evidence type="ECO:0000256" key="5">
    <source>
        <dbReference type="ARBA" id="ARBA00023054"/>
    </source>
</evidence>
<accession>A0AAV7LWI5</accession>
<dbReference type="PANTHER" id="PTHR17613">
    <property type="entry name" value="CEREBRAL PROTEIN-11-RELATED"/>
    <property type="match status" value="1"/>
</dbReference>
<evidence type="ECO:0000256" key="7">
    <source>
        <dbReference type="SAM" id="Coils"/>
    </source>
</evidence>
<comment type="subcellular location">
    <subcellularLocation>
        <location evidence="1">Membrane</location>
    </subcellularLocation>
</comment>
<dbReference type="GO" id="GO:0016020">
    <property type="term" value="C:membrane"/>
    <property type="evidence" value="ECO:0007669"/>
    <property type="project" value="UniProtKB-SubCell"/>
</dbReference>
<keyword evidence="6" id="KW-0472">Membrane</keyword>
<proteinExistence type="inferred from homology"/>
<evidence type="ECO:0000256" key="4">
    <source>
        <dbReference type="ARBA" id="ARBA00022989"/>
    </source>
</evidence>
<keyword evidence="5 7" id="KW-0175">Coiled coil</keyword>
<feature type="compositionally biased region" description="Low complexity" evidence="8">
    <location>
        <begin position="17"/>
        <end position="30"/>
    </location>
</feature>
<evidence type="ECO:0000313" key="9">
    <source>
        <dbReference type="EMBL" id="KAJ1095348.1"/>
    </source>
</evidence>
<keyword evidence="4" id="KW-1133">Transmembrane helix</keyword>